<feature type="domain" description="TRNA-binding" evidence="17">
    <location>
        <begin position="556"/>
        <end position="656"/>
    </location>
</feature>
<dbReference type="Gene3D" id="3.40.50.620">
    <property type="entry name" value="HUPs"/>
    <property type="match status" value="1"/>
</dbReference>
<dbReference type="HAMAP" id="MF_00098">
    <property type="entry name" value="Met_tRNA_synth_type1"/>
    <property type="match status" value="1"/>
</dbReference>
<dbReference type="EMBL" id="DRIG01000096">
    <property type="protein sequence ID" value="HEC79355.1"/>
    <property type="molecule type" value="Genomic_DNA"/>
</dbReference>
<dbReference type="SUPFAM" id="SSF57770">
    <property type="entry name" value="Methionyl-tRNA synthetase (MetRS), Zn-domain"/>
    <property type="match status" value="1"/>
</dbReference>
<dbReference type="NCBIfam" id="TIGR00398">
    <property type="entry name" value="metG"/>
    <property type="match status" value="1"/>
</dbReference>
<evidence type="ECO:0000256" key="3">
    <source>
        <dbReference type="ARBA" id="ARBA00008258"/>
    </source>
</evidence>
<accession>A0A9C9ENQ5</accession>
<dbReference type="CDD" id="cd00814">
    <property type="entry name" value="MetRS_core"/>
    <property type="match status" value="1"/>
</dbReference>
<dbReference type="InterPro" id="IPR023458">
    <property type="entry name" value="Met-tRNA_ligase_1"/>
</dbReference>
<dbReference type="InterPro" id="IPR001412">
    <property type="entry name" value="aa-tRNA-synth_I_CS"/>
</dbReference>
<dbReference type="Gene3D" id="2.20.28.20">
    <property type="entry name" value="Methionyl-tRNA synthetase, Zn-domain"/>
    <property type="match status" value="1"/>
</dbReference>
<reference evidence="18" key="1">
    <citation type="journal article" date="2020" name="mSystems">
        <title>Genome- and Community-Level Interaction Insights into Carbon Utilization and Element Cycling Functions of Hydrothermarchaeota in Hydrothermal Sediment.</title>
        <authorList>
            <person name="Zhou Z."/>
            <person name="Liu Y."/>
            <person name="Xu W."/>
            <person name="Pan J."/>
            <person name="Luo Z.H."/>
            <person name="Li M."/>
        </authorList>
    </citation>
    <scope>NUCLEOTIDE SEQUENCE</scope>
    <source>
        <strain evidence="18">HyVt-388</strain>
    </source>
</reference>
<feature type="short sequence motif" description="'HIGH' region" evidence="16">
    <location>
        <begin position="10"/>
        <end position="20"/>
    </location>
</feature>
<dbReference type="InterPro" id="IPR004495">
    <property type="entry name" value="Met-tRNA-synth_bsu_C"/>
</dbReference>
<dbReference type="InterPro" id="IPR002547">
    <property type="entry name" value="tRNA-bd_dom"/>
</dbReference>
<keyword evidence="13 16" id="KW-0648">Protein biosynthesis</keyword>
<comment type="subunit">
    <text evidence="4 16">Homodimer.</text>
</comment>
<dbReference type="GO" id="GO:0005524">
    <property type="term" value="F:ATP binding"/>
    <property type="evidence" value="ECO:0007669"/>
    <property type="project" value="UniProtKB-UniRule"/>
</dbReference>
<dbReference type="InterPro" id="IPR014729">
    <property type="entry name" value="Rossmann-like_a/b/a_fold"/>
</dbReference>
<sequence>MKILVTSALPYANGDIHLGHLAGAYLPADIYVRYQRLKNRDIIHICGTDEHGVPVTISAEQQKKTPRQIVDHYHNSIKQAFKDFGILFENFSRTTIPLHYRLAQDFFTKIYNKGFIYPKEIEQFYCPKCKRFLPDRYIGGKCPRCAADNAKGDQCESCGRWLEPFDLVEPRCLICGETPEKRKTKHWYFKLSAFQDRLSEWIEQKRDWKEHVLTFVKGWLKEGLQDRPITRDMSWGVPVPLEEAKGKVLYVWFDAPIGYISSTMEWAENKGEPDLWKEYWLNKDVKLVHFIGKDNIVFHALIWPAMLMAYGEYALPSYIPANQFLKLEGEKLSTSKGYAIWLPEYLKEFDADSLRYALTRNAPETRDSDFAWRDFQAWHNNELADILGNFINRTLTFIGKYYNSSVPTASAFTESDNRILELLHNAPDKIGAKIENFEFKSALQEVMKIAQEANRYFDHEEPWLTRKTNPLICERTMYVCMKIVTSLAVLIEPFLPFTADKIKKFINFKPQTWDDISSPDVAPTIGKVEILFKKIDDATVDLQVSKLKKREISIEEFQKVVIKTAKVLEAEIVKGSENLLKCVVEIGETRREIVAGIGKYYKPEELIGKTIIVLENLKPAKIRGVMSYGMLLAADSKEGVVLLTTDRPVSSGAVIK</sequence>
<feature type="binding site" evidence="16">
    <location>
        <position position="145"/>
    </location>
    <ligand>
        <name>Zn(2+)</name>
        <dbReference type="ChEBI" id="CHEBI:29105"/>
    </ligand>
</feature>
<gene>
    <name evidence="16" type="primary">metG</name>
    <name evidence="18" type="ORF">ENI34_09515</name>
</gene>
<feature type="binding site" evidence="16">
    <location>
        <position position="155"/>
    </location>
    <ligand>
        <name>Zn(2+)</name>
        <dbReference type="ChEBI" id="CHEBI:29105"/>
    </ligand>
</feature>
<comment type="cofactor">
    <cofactor evidence="16">
        <name>Zn(2+)</name>
        <dbReference type="ChEBI" id="CHEBI:29105"/>
    </cofactor>
    <text evidence="16">Binds 1 zinc ion per subunit.</text>
</comment>
<evidence type="ECO:0000313" key="19">
    <source>
        <dbReference type="Proteomes" id="UP000885826"/>
    </source>
</evidence>
<proteinExistence type="inferred from homology"/>
<dbReference type="GO" id="GO:0005829">
    <property type="term" value="C:cytosol"/>
    <property type="evidence" value="ECO:0007669"/>
    <property type="project" value="TreeGrafter"/>
</dbReference>
<evidence type="ECO:0000313" key="18">
    <source>
        <dbReference type="EMBL" id="HEC79355.1"/>
    </source>
</evidence>
<dbReference type="FunFam" id="2.20.28.20:FF:000001">
    <property type="entry name" value="Methionine--tRNA ligase"/>
    <property type="match status" value="1"/>
</dbReference>
<dbReference type="InterPro" id="IPR029038">
    <property type="entry name" value="MetRS_Zn"/>
</dbReference>
<keyword evidence="14 16" id="KW-0030">Aminoacyl-tRNA synthetase</keyword>
<feature type="short sequence motif" description="'KMSKS' region" evidence="16">
    <location>
        <begin position="331"/>
        <end position="335"/>
    </location>
</feature>
<dbReference type="NCBIfam" id="NF001100">
    <property type="entry name" value="PRK00133.1"/>
    <property type="match status" value="1"/>
</dbReference>
<dbReference type="InterPro" id="IPR033911">
    <property type="entry name" value="MetRS_core"/>
</dbReference>
<dbReference type="PROSITE" id="PS50886">
    <property type="entry name" value="TRBD"/>
    <property type="match status" value="1"/>
</dbReference>
<dbReference type="NCBIfam" id="TIGR00399">
    <property type="entry name" value="metG_C_term"/>
    <property type="match status" value="1"/>
</dbReference>
<comment type="subcellular location">
    <subcellularLocation>
        <location evidence="2 16">Cytoplasm</location>
    </subcellularLocation>
</comment>
<dbReference type="GO" id="GO:0046872">
    <property type="term" value="F:metal ion binding"/>
    <property type="evidence" value="ECO:0007669"/>
    <property type="project" value="UniProtKB-KW"/>
</dbReference>
<dbReference type="SUPFAM" id="SSF50249">
    <property type="entry name" value="Nucleic acid-binding proteins"/>
    <property type="match status" value="1"/>
</dbReference>
<dbReference type="CDD" id="cd02800">
    <property type="entry name" value="tRNA_bind_EcMetRS_like"/>
    <property type="match status" value="1"/>
</dbReference>
<dbReference type="PANTHER" id="PTHR45765:SF1">
    <property type="entry name" value="METHIONINE--TRNA LIGASE, CYTOPLASMIC"/>
    <property type="match status" value="1"/>
</dbReference>
<keyword evidence="7 16" id="KW-0436">Ligase</keyword>
<evidence type="ECO:0000259" key="17">
    <source>
        <dbReference type="PROSITE" id="PS50886"/>
    </source>
</evidence>
<evidence type="ECO:0000256" key="8">
    <source>
        <dbReference type="ARBA" id="ARBA00022723"/>
    </source>
</evidence>
<keyword evidence="6 16" id="KW-0820">tRNA-binding</keyword>
<evidence type="ECO:0000256" key="13">
    <source>
        <dbReference type="ARBA" id="ARBA00022917"/>
    </source>
</evidence>
<evidence type="ECO:0000256" key="2">
    <source>
        <dbReference type="ARBA" id="ARBA00004496"/>
    </source>
</evidence>
<feature type="binding site" evidence="16">
    <location>
        <position position="142"/>
    </location>
    <ligand>
        <name>Zn(2+)</name>
        <dbReference type="ChEBI" id="CHEBI:29105"/>
    </ligand>
</feature>
<dbReference type="PROSITE" id="PS00178">
    <property type="entry name" value="AA_TRNA_LIGASE_I"/>
    <property type="match status" value="1"/>
</dbReference>
<dbReference type="GO" id="GO:0004825">
    <property type="term" value="F:methionine-tRNA ligase activity"/>
    <property type="evidence" value="ECO:0007669"/>
    <property type="project" value="UniProtKB-UniRule"/>
</dbReference>
<feature type="binding site" evidence="16">
    <location>
        <position position="158"/>
    </location>
    <ligand>
        <name>Zn(2+)</name>
        <dbReference type="ChEBI" id="CHEBI:29105"/>
    </ligand>
</feature>
<dbReference type="PANTHER" id="PTHR45765">
    <property type="entry name" value="METHIONINE--TRNA LIGASE"/>
    <property type="match status" value="1"/>
</dbReference>
<comment type="catalytic activity">
    <reaction evidence="15 16">
        <text>tRNA(Met) + L-methionine + ATP = L-methionyl-tRNA(Met) + AMP + diphosphate</text>
        <dbReference type="Rhea" id="RHEA:13481"/>
        <dbReference type="Rhea" id="RHEA-COMP:9667"/>
        <dbReference type="Rhea" id="RHEA-COMP:9698"/>
        <dbReference type="ChEBI" id="CHEBI:30616"/>
        <dbReference type="ChEBI" id="CHEBI:33019"/>
        <dbReference type="ChEBI" id="CHEBI:57844"/>
        <dbReference type="ChEBI" id="CHEBI:78442"/>
        <dbReference type="ChEBI" id="CHEBI:78530"/>
        <dbReference type="ChEBI" id="CHEBI:456215"/>
        <dbReference type="EC" id="6.1.1.10"/>
    </reaction>
</comment>
<keyword evidence="9 16" id="KW-0547">Nucleotide-binding</keyword>
<keyword evidence="5 16" id="KW-0963">Cytoplasm</keyword>
<evidence type="ECO:0000256" key="12">
    <source>
        <dbReference type="ARBA" id="ARBA00022884"/>
    </source>
</evidence>
<evidence type="ECO:0000256" key="15">
    <source>
        <dbReference type="ARBA" id="ARBA00047364"/>
    </source>
</evidence>
<dbReference type="InterPro" id="IPR012340">
    <property type="entry name" value="NA-bd_OB-fold"/>
</dbReference>
<dbReference type="SUPFAM" id="SSF47323">
    <property type="entry name" value="Anticodon-binding domain of a subclass of class I aminoacyl-tRNA synthetases"/>
    <property type="match status" value="1"/>
</dbReference>
<comment type="function">
    <text evidence="1 16">Is required not only for elongation of protein synthesis but also for the initiation of all mRNA translation through initiator tRNA(fMet) aminoacylation.</text>
</comment>
<dbReference type="SUPFAM" id="SSF52374">
    <property type="entry name" value="Nucleotidylyl transferase"/>
    <property type="match status" value="1"/>
</dbReference>
<dbReference type="AlphaFoldDB" id="A0A9C9ENQ5"/>
<dbReference type="GO" id="GO:0006431">
    <property type="term" value="P:methionyl-tRNA aminoacylation"/>
    <property type="evidence" value="ECO:0007669"/>
    <property type="project" value="UniProtKB-UniRule"/>
</dbReference>
<feature type="binding site" evidence="16">
    <location>
        <position position="334"/>
    </location>
    <ligand>
        <name>ATP</name>
        <dbReference type="ChEBI" id="CHEBI:30616"/>
    </ligand>
</feature>
<comment type="caution">
    <text evidence="18">The sequence shown here is derived from an EMBL/GenBank/DDBJ whole genome shotgun (WGS) entry which is preliminary data.</text>
</comment>
<organism evidence="18 19">
    <name type="scientific">candidate division WOR-3 bacterium</name>
    <dbReference type="NCBI Taxonomy" id="2052148"/>
    <lineage>
        <taxon>Bacteria</taxon>
        <taxon>Bacteria division WOR-3</taxon>
    </lineage>
</organism>
<keyword evidence="10 16" id="KW-0862">Zinc</keyword>
<evidence type="ECO:0000256" key="16">
    <source>
        <dbReference type="HAMAP-Rule" id="MF_00098"/>
    </source>
</evidence>
<evidence type="ECO:0000256" key="1">
    <source>
        <dbReference type="ARBA" id="ARBA00003314"/>
    </source>
</evidence>
<dbReference type="Pfam" id="PF09334">
    <property type="entry name" value="tRNA-synt_1g"/>
    <property type="match status" value="1"/>
</dbReference>
<name>A0A9C9ENQ5_UNCW3</name>
<evidence type="ECO:0000256" key="9">
    <source>
        <dbReference type="ARBA" id="ARBA00022741"/>
    </source>
</evidence>
<evidence type="ECO:0000256" key="5">
    <source>
        <dbReference type="ARBA" id="ARBA00022490"/>
    </source>
</evidence>
<evidence type="ECO:0000256" key="11">
    <source>
        <dbReference type="ARBA" id="ARBA00022840"/>
    </source>
</evidence>
<evidence type="ECO:0000256" key="4">
    <source>
        <dbReference type="ARBA" id="ARBA00011738"/>
    </source>
</evidence>
<dbReference type="Proteomes" id="UP000885826">
    <property type="component" value="Unassembled WGS sequence"/>
</dbReference>
<dbReference type="PRINTS" id="PR01041">
    <property type="entry name" value="TRNASYNTHMET"/>
</dbReference>
<dbReference type="GO" id="GO:0000049">
    <property type="term" value="F:tRNA binding"/>
    <property type="evidence" value="ECO:0007669"/>
    <property type="project" value="UniProtKB-UniRule"/>
</dbReference>
<dbReference type="CDD" id="cd07957">
    <property type="entry name" value="Anticodon_Ia_Met"/>
    <property type="match status" value="1"/>
</dbReference>
<dbReference type="InterPro" id="IPR041872">
    <property type="entry name" value="Anticodon_Met"/>
</dbReference>
<evidence type="ECO:0000256" key="6">
    <source>
        <dbReference type="ARBA" id="ARBA00022555"/>
    </source>
</evidence>
<keyword evidence="11 16" id="KW-0067">ATP-binding</keyword>
<dbReference type="InterPro" id="IPR015413">
    <property type="entry name" value="Methionyl/Leucyl_tRNA_Synth"/>
</dbReference>
<dbReference type="EC" id="6.1.1.10" evidence="16"/>
<evidence type="ECO:0000256" key="7">
    <source>
        <dbReference type="ARBA" id="ARBA00022598"/>
    </source>
</evidence>
<keyword evidence="8 16" id="KW-0479">Metal-binding</keyword>
<dbReference type="Pfam" id="PF19303">
    <property type="entry name" value="Anticodon_3"/>
    <property type="match status" value="1"/>
</dbReference>
<dbReference type="InterPro" id="IPR014758">
    <property type="entry name" value="Met-tRNA_synth"/>
</dbReference>
<evidence type="ECO:0000256" key="14">
    <source>
        <dbReference type="ARBA" id="ARBA00023146"/>
    </source>
</evidence>
<comment type="similarity">
    <text evidence="3 16">Belongs to the class-I aminoacyl-tRNA synthetase family. MetG type 1 subfamily.</text>
</comment>
<dbReference type="Gene3D" id="2.40.50.140">
    <property type="entry name" value="Nucleic acid-binding proteins"/>
    <property type="match status" value="1"/>
</dbReference>
<dbReference type="Pfam" id="PF01588">
    <property type="entry name" value="tRNA_bind"/>
    <property type="match status" value="1"/>
</dbReference>
<dbReference type="InterPro" id="IPR009080">
    <property type="entry name" value="tRNAsynth_Ia_anticodon-bd"/>
</dbReference>
<protein>
    <recommendedName>
        <fullName evidence="16">Methionine--tRNA ligase</fullName>
        <ecNumber evidence="16">6.1.1.10</ecNumber>
    </recommendedName>
    <alternativeName>
        <fullName evidence="16">Methionyl-tRNA synthetase</fullName>
        <shortName evidence="16">MetRS</shortName>
    </alternativeName>
</protein>
<evidence type="ECO:0000256" key="10">
    <source>
        <dbReference type="ARBA" id="ARBA00022833"/>
    </source>
</evidence>
<dbReference type="Gene3D" id="1.10.730.10">
    <property type="entry name" value="Isoleucyl-tRNA Synthetase, Domain 1"/>
    <property type="match status" value="1"/>
</dbReference>
<keyword evidence="12 16" id="KW-0694">RNA-binding</keyword>